<evidence type="ECO:0000256" key="9">
    <source>
        <dbReference type="ARBA" id="ARBA00023315"/>
    </source>
</evidence>
<dbReference type="InterPro" id="IPR028005">
    <property type="entry name" value="AcTrfase_ESCO_Znf_dom"/>
</dbReference>
<keyword evidence="9" id="KW-0012">Acyltransferase</keyword>
<dbReference type="GO" id="GO:0005634">
    <property type="term" value="C:nucleus"/>
    <property type="evidence" value="ECO:0007669"/>
    <property type="project" value="UniProtKB-SubCell"/>
</dbReference>
<evidence type="ECO:0000256" key="7">
    <source>
        <dbReference type="ARBA" id="ARBA00023242"/>
    </source>
</evidence>
<comment type="similarity">
    <text evidence="2">Belongs to the acetyltransferase family. ECO subfamily.</text>
</comment>
<keyword evidence="5" id="KW-0863">Zinc-finger</keyword>
<dbReference type="OrthoDB" id="428854at2759"/>
<dbReference type="GO" id="GO:0061733">
    <property type="term" value="F:protein-lysine-acetyltransferase activity"/>
    <property type="evidence" value="ECO:0007669"/>
    <property type="project" value="TreeGrafter"/>
</dbReference>
<evidence type="ECO:0000256" key="6">
    <source>
        <dbReference type="ARBA" id="ARBA00022833"/>
    </source>
</evidence>
<dbReference type="Pfam" id="PF13880">
    <property type="entry name" value="Acetyltransf_13"/>
    <property type="match status" value="1"/>
</dbReference>
<keyword evidence="8" id="KW-0131">Cell cycle</keyword>
<comment type="caution">
    <text evidence="12">The sequence shown here is derived from an EMBL/GenBank/DDBJ whole genome shotgun (WGS) entry which is preliminary data.</text>
</comment>
<name>A0A8X6PJ00_NEPPI</name>
<dbReference type="GO" id="GO:0000785">
    <property type="term" value="C:chromatin"/>
    <property type="evidence" value="ECO:0007669"/>
    <property type="project" value="TreeGrafter"/>
</dbReference>
<evidence type="ECO:0000256" key="1">
    <source>
        <dbReference type="ARBA" id="ARBA00004123"/>
    </source>
</evidence>
<keyword evidence="3" id="KW-0808">Transferase</keyword>
<organism evidence="12 13">
    <name type="scientific">Nephila pilipes</name>
    <name type="common">Giant wood spider</name>
    <name type="synonym">Nephila maculata</name>
    <dbReference type="NCBI Taxonomy" id="299642"/>
    <lineage>
        <taxon>Eukaryota</taxon>
        <taxon>Metazoa</taxon>
        <taxon>Ecdysozoa</taxon>
        <taxon>Arthropoda</taxon>
        <taxon>Chelicerata</taxon>
        <taxon>Arachnida</taxon>
        <taxon>Araneae</taxon>
        <taxon>Araneomorphae</taxon>
        <taxon>Entelegynae</taxon>
        <taxon>Araneoidea</taxon>
        <taxon>Nephilidae</taxon>
        <taxon>Nephila</taxon>
    </lineage>
</organism>
<evidence type="ECO:0000259" key="10">
    <source>
        <dbReference type="Pfam" id="PF13878"/>
    </source>
</evidence>
<dbReference type="GO" id="GO:0007064">
    <property type="term" value="P:mitotic sister chromatid cohesion"/>
    <property type="evidence" value="ECO:0007669"/>
    <property type="project" value="TreeGrafter"/>
</dbReference>
<gene>
    <name evidence="12" type="primary">ESCO2</name>
    <name evidence="12" type="ORF">NPIL_301581</name>
</gene>
<keyword evidence="13" id="KW-1185">Reference proteome</keyword>
<evidence type="ECO:0000256" key="4">
    <source>
        <dbReference type="ARBA" id="ARBA00022723"/>
    </source>
</evidence>
<evidence type="ECO:0000313" key="12">
    <source>
        <dbReference type="EMBL" id="GFT70669.1"/>
    </source>
</evidence>
<keyword evidence="4" id="KW-0479">Metal-binding</keyword>
<dbReference type="Proteomes" id="UP000887013">
    <property type="component" value="Unassembled WGS sequence"/>
</dbReference>
<accession>A0A8X6PJ00</accession>
<evidence type="ECO:0000256" key="2">
    <source>
        <dbReference type="ARBA" id="ARBA00005816"/>
    </source>
</evidence>
<feature type="domain" description="N-acetyltransferase ESCO acetyl-transferase" evidence="11">
    <location>
        <begin position="492"/>
        <end position="560"/>
    </location>
</feature>
<evidence type="ECO:0000259" key="11">
    <source>
        <dbReference type="Pfam" id="PF13880"/>
    </source>
</evidence>
<evidence type="ECO:0000256" key="3">
    <source>
        <dbReference type="ARBA" id="ARBA00022679"/>
    </source>
</evidence>
<comment type="subcellular location">
    <subcellularLocation>
        <location evidence="1">Nucleus</location>
    </subcellularLocation>
</comment>
<feature type="domain" description="N-acetyltransferase ESCO zinc-finger" evidence="10">
    <location>
        <begin position="334"/>
        <end position="372"/>
    </location>
</feature>
<proteinExistence type="inferred from homology"/>
<dbReference type="PANTHER" id="PTHR45884">
    <property type="entry name" value="N-ACETYLTRANSFERASE ECO"/>
    <property type="match status" value="1"/>
</dbReference>
<dbReference type="GO" id="GO:0008270">
    <property type="term" value="F:zinc ion binding"/>
    <property type="evidence" value="ECO:0007669"/>
    <property type="project" value="UniProtKB-KW"/>
</dbReference>
<evidence type="ECO:0000313" key="13">
    <source>
        <dbReference type="Proteomes" id="UP000887013"/>
    </source>
</evidence>
<dbReference type="InterPro" id="IPR028009">
    <property type="entry name" value="ESCO_Acetyltransf_dom"/>
</dbReference>
<dbReference type="PANTHER" id="PTHR45884:SF2">
    <property type="entry name" value="N-ACETYLTRANSFERASE ECO"/>
    <property type="match status" value="1"/>
</dbReference>
<reference evidence="12" key="1">
    <citation type="submission" date="2020-08" db="EMBL/GenBank/DDBJ databases">
        <title>Multicomponent nature underlies the extraordinary mechanical properties of spider dragline silk.</title>
        <authorList>
            <person name="Kono N."/>
            <person name="Nakamura H."/>
            <person name="Mori M."/>
            <person name="Yoshida Y."/>
            <person name="Ohtoshi R."/>
            <person name="Malay A.D."/>
            <person name="Moran D.A.P."/>
            <person name="Tomita M."/>
            <person name="Numata K."/>
            <person name="Arakawa K."/>
        </authorList>
    </citation>
    <scope>NUCLEOTIDE SEQUENCE</scope>
</reference>
<dbReference type="Pfam" id="PF13878">
    <property type="entry name" value="zf-C2H2_3"/>
    <property type="match status" value="1"/>
</dbReference>
<dbReference type="EMBL" id="BMAW01020911">
    <property type="protein sequence ID" value="GFT70669.1"/>
    <property type="molecule type" value="Genomic_DNA"/>
</dbReference>
<keyword evidence="7" id="KW-0539">Nucleus</keyword>
<keyword evidence="6" id="KW-0862">Zinc</keyword>
<sequence length="561" mass="63661">MGIMNEYNQEFHLDKFYSPVSQSGYLTPLQRKKLREKRNIELSPFVEKEPEVLRKVTKGKVIKAKNHSTPKLKMKSTVMKKVLIPKYSKEIGPQLQCSISDLVGHKKAESMKEKRFFKSRSPQHLKKAKFVMPLTYKKSLLDFSGEKSVNSPTVLKPIKSMTEVRKPVTPLKSIESVDQNDIQSNTCEKNDNTCDSLSLKTKIPWTETSNLDSNSFVGKPILMDISGKLENTECKVESNSNKVIFDILDFNWPTDEELLERQQKARAKLRESLILKNAVLNNTKEITSGSKQPPSLKYYSIFNIKQREKQQNNKQSKSKKSVLNIMDTSKGGEQLIIDAGQKEIGAKMCKTCGMIYFIGQEEDEKLHSGYHHTFLINLRFPGWKKECIVGLFPDGRIIQVSETDKNFNLKKIQDILLIVNRDLGFPNAGLPVRPNVMFFLFISNDKRIGGCLVAESIDSACPVISGKTCEEGKSDGNIIWKLGSWYASSESVPAICGVNRIWVSREFRRCKVASRLVDCLRQNFIYGHIVGLHELAFTDPSPDGRDFAASYTGTDNFLVYK</sequence>
<protein>
    <submittedName>
        <fullName evidence="12">N-acetyltransferase ESCO2</fullName>
    </submittedName>
</protein>
<evidence type="ECO:0000256" key="8">
    <source>
        <dbReference type="ARBA" id="ARBA00023306"/>
    </source>
</evidence>
<dbReference type="AlphaFoldDB" id="A0A8X6PJ00"/>
<evidence type="ECO:0000256" key="5">
    <source>
        <dbReference type="ARBA" id="ARBA00022771"/>
    </source>
</evidence>